<gene>
    <name evidence="2" type="ORF">ATL40_1109</name>
</gene>
<proteinExistence type="predicted"/>
<dbReference type="AlphaFoldDB" id="A0A2A9CZW6"/>
<dbReference type="OrthoDB" id="3217020at2"/>
<evidence type="ECO:0000256" key="1">
    <source>
        <dbReference type="SAM" id="Phobius"/>
    </source>
</evidence>
<dbReference type="Pfam" id="PF11292">
    <property type="entry name" value="DUF3093"/>
    <property type="match status" value="1"/>
</dbReference>
<keyword evidence="1" id="KW-0472">Membrane</keyword>
<protein>
    <recommendedName>
        <fullName evidence="4">DUF3093 family protein</fullName>
    </recommendedName>
</protein>
<accession>A0A2A9CZW6</accession>
<organism evidence="2 3">
    <name type="scientific">Serinibacter salmoneus</name>
    <dbReference type="NCBI Taxonomy" id="556530"/>
    <lineage>
        <taxon>Bacteria</taxon>
        <taxon>Bacillati</taxon>
        <taxon>Actinomycetota</taxon>
        <taxon>Actinomycetes</taxon>
        <taxon>Micrococcales</taxon>
        <taxon>Beutenbergiaceae</taxon>
        <taxon>Serinibacter</taxon>
    </lineage>
</organism>
<feature type="transmembrane region" description="Helical" evidence="1">
    <location>
        <begin position="43"/>
        <end position="60"/>
    </location>
</feature>
<dbReference type="RefSeq" id="WP_098468650.1">
    <property type="nucleotide sequence ID" value="NZ_PDJD01000001.1"/>
</dbReference>
<evidence type="ECO:0000313" key="3">
    <source>
        <dbReference type="Proteomes" id="UP000224915"/>
    </source>
</evidence>
<keyword evidence="1" id="KW-0812">Transmembrane</keyword>
<comment type="caution">
    <text evidence="2">The sequence shown here is derived from an EMBL/GenBank/DDBJ whole genome shotgun (WGS) entry which is preliminary data.</text>
</comment>
<dbReference type="Proteomes" id="UP000224915">
    <property type="component" value="Unassembled WGS sequence"/>
</dbReference>
<dbReference type="EMBL" id="PDJD01000001">
    <property type="protein sequence ID" value="PFG19545.1"/>
    <property type="molecule type" value="Genomic_DNA"/>
</dbReference>
<keyword evidence="1" id="KW-1133">Transmembrane helix</keyword>
<reference evidence="2 3" key="1">
    <citation type="submission" date="2017-10" db="EMBL/GenBank/DDBJ databases">
        <title>Sequencing the genomes of 1000 actinobacteria strains.</title>
        <authorList>
            <person name="Klenk H.-P."/>
        </authorList>
    </citation>
    <scope>NUCLEOTIDE SEQUENCE [LARGE SCALE GENOMIC DNA]</scope>
    <source>
        <strain evidence="2 3">DSM 21801</strain>
    </source>
</reference>
<keyword evidence="3" id="KW-1185">Reference proteome</keyword>
<evidence type="ECO:0000313" key="2">
    <source>
        <dbReference type="EMBL" id="PFG19545.1"/>
    </source>
</evidence>
<sequence>MVREVITSEAHAERQWPSAAAWLLAPGAGITMALIVWPLAPGAALAVGLIVTVTCVLLLTRSAERVVVTDGGDPGLRVGPAFLDAWSIGEVTALDAEGTRLVLGPQADARAYLAHRGWISTAVKITVVDSEDPTPYWVVSTRRPEQLAQAVRAIRPPS</sequence>
<feature type="transmembrane region" description="Helical" evidence="1">
    <location>
        <begin position="20"/>
        <end position="37"/>
    </location>
</feature>
<dbReference type="InterPro" id="IPR021443">
    <property type="entry name" value="DUF3093"/>
</dbReference>
<evidence type="ECO:0008006" key="4">
    <source>
        <dbReference type="Google" id="ProtNLM"/>
    </source>
</evidence>
<name>A0A2A9CZW6_9MICO</name>